<feature type="domain" description="WYL" evidence="1">
    <location>
        <begin position="130"/>
        <end position="196"/>
    </location>
</feature>
<dbReference type="Pfam" id="PF26109">
    <property type="entry name" value="WHD_BrxR"/>
    <property type="match status" value="1"/>
</dbReference>
<organism evidence="4 5">
    <name type="scientific">Salibaculum griseiflavum</name>
    <dbReference type="NCBI Taxonomy" id="1914409"/>
    <lineage>
        <taxon>Bacteria</taxon>
        <taxon>Pseudomonadati</taxon>
        <taxon>Pseudomonadota</taxon>
        <taxon>Alphaproteobacteria</taxon>
        <taxon>Rhodobacterales</taxon>
        <taxon>Roseobacteraceae</taxon>
        <taxon>Salibaculum</taxon>
    </lineage>
</organism>
<dbReference type="RefSeq" id="WP_109390004.1">
    <property type="nucleotide sequence ID" value="NZ_QETF01000028.1"/>
</dbReference>
<dbReference type="AlphaFoldDB" id="A0A2V1P2W2"/>
<dbReference type="InterPro" id="IPR059020">
    <property type="entry name" value="CapW_CTD"/>
</dbReference>
<proteinExistence type="predicted"/>
<dbReference type="EMBL" id="QETF01000028">
    <property type="protein sequence ID" value="PWG15652.1"/>
    <property type="molecule type" value="Genomic_DNA"/>
</dbReference>
<dbReference type="OrthoDB" id="6400324at2"/>
<dbReference type="InterPro" id="IPR016634">
    <property type="entry name" value="CapW-like"/>
</dbReference>
<dbReference type="Proteomes" id="UP000245293">
    <property type="component" value="Unassembled WGS sequence"/>
</dbReference>
<dbReference type="InterPro" id="IPR026881">
    <property type="entry name" value="WYL_dom"/>
</dbReference>
<gene>
    <name evidence="4" type="ORF">DFK10_15800</name>
</gene>
<dbReference type="PIRSF" id="PIRSF015558">
    <property type="entry name" value="Txn_reg_DeoR_prd"/>
    <property type="match status" value="1"/>
</dbReference>
<keyword evidence="5" id="KW-1185">Reference proteome</keyword>
<dbReference type="PROSITE" id="PS52050">
    <property type="entry name" value="WYL"/>
    <property type="match status" value="1"/>
</dbReference>
<evidence type="ECO:0000259" key="1">
    <source>
        <dbReference type="Pfam" id="PF13280"/>
    </source>
</evidence>
<evidence type="ECO:0000259" key="2">
    <source>
        <dbReference type="Pfam" id="PF26107"/>
    </source>
</evidence>
<dbReference type="Pfam" id="PF26107">
    <property type="entry name" value="BrxR_CTD"/>
    <property type="match status" value="1"/>
</dbReference>
<dbReference type="Pfam" id="PF13280">
    <property type="entry name" value="WYL"/>
    <property type="match status" value="1"/>
</dbReference>
<evidence type="ECO:0000313" key="4">
    <source>
        <dbReference type="EMBL" id="PWG15652.1"/>
    </source>
</evidence>
<protein>
    <submittedName>
        <fullName evidence="4">WYL domain-containing protein</fullName>
    </submittedName>
</protein>
<comment type="caution">
    <text evidence="4">The sequence shown here is derived from an EMBL/GenBank/DDBJ whole genome shotgun (WGS) entry which is preliminary data.</text>
</comment>
<feature type="domain" description="DNA-binding transcriptional repressor CapW C-terminal dimerisation" evidence="2">
    <location>
        <begin position="216"/>
        <end position="285"/>
    </location>
</feature>
<dbReference type="InterPro" id="IPR059019">
    <property type="entry name" value="WHD_CapW"/>
</dbReference>
<sequence>MARSHQTVRRKSNWTVEQRYQFIEFRLYWAGNINRSDIIDVFGISKQQASNDLANYIEGRKSNLSYDKRLRTYVRGKNFRPRFMEPDASDFFSQLQAVDQGLLQEDRSWVTPLPSYGSPPTPVRGVNPATLRDVVAAIRTSQGAHVLYQSFSRPEPNWRWIEPHSLAFDGFRWHARAFCLIDNVFKDFLLSRIIDIDGFDDSTTSIEDDHAWNSVVVLKIGPHPDLSDAQKHVIGLDYGMEDGVTQIKVRKAMLYYALKRLGLDTDPAARRPQDQQIVLLNRDEVLGTKESSV</sequence>
<reference evidence="5" key="1">
    <citation type="submission" date="2018-05" db="EMBL/GenBank/DDBJ databases">
        <authorList>
            <person name="Du Z."/>
            <person name="Wang X."/>
        </authorList>
    </citation>
    <scope>NUCLEOTIDE SEQUENCE [LARGE SCALE GENOMIC DNA]</scope>
    <source>
        <strain evidence="5">WDS4C29</strain>
    </source>
</reference>
<evidence type="ECO:0000259" key="3">
    <source>
        <dbReference type="Pfam" id="PF26109"/>
    </source>
</evidence>
<accession>A0A2V1P2W2</accession>
<evidence type="ECO:0000313" key="5">
    <source>
        <dbReference type="Proteomes" id="UP000245293"/>
    </source>
</evidence>
<name>A0A2V1P2W2_9RHOB</name>
<feature type="domain" description="DNA-binding transcriptional repressor CapW winged helix-turn-helix" evidence="3">
    <location>
        <begin position="16"/>
        <end position="96"/>
    </location>
</feature>